<dbReference type="Gene3D" id="3.90.1580.10">
    <property type="entry name" value="paralog of FGE (formylglycine-generating enzyme)"/>
    <property type="match status" value="1"/>
</dbReference>
<dbReference type="GO" id="GO:0120147">
    <property type="term" value="F:formylglycine-generating oxidase activity"/>
    <property type="evidence" value="ECO:0007669"/>
    <property type="project" value="TreeGrafter"/>
</dbReference>
<dbReference type="InterPro" id="IPR016187">
    <property type="entry name" value="CTDL_fold"/>
</dbReference>
<evidence type="ECO:0000313" key="4">
    <source>
        <dbReference type="EMBL" id="VFJ50477.1"/>
    </source>
</evidence>
<dbReference type="InterPro" id="IPR051043">
    <property type="entry name" value="Sulfatase_Mod_Factor_Kinase"/>
</dbReference>
<feature type="domain" description="PEGA" evidence="3">
    <location>
        <begin position="187"/>
        <end position="245"/>
    </location>
</feature>
<dbReference type="PANTHER" id="PTHR23150:SF19">
    <property type="entry name" value="FORMYLGLYCINE-GENERATING ENZYME"/>
    <property type="match status" value="1"/>
</dbReference>
<evidence type="ECO:0000259" key="2">
    <source>
        <dbReference type="Pfam" id="PF03781"/>
    </source>
</evidence>
<dbReference type="SUPFAM" id="SSF56436">
    <property type="entry name" value="C-type lectin-like"/>
    <property type="match status" value="1"/>
</dbReference>
<proteinExistence type="predicted"/>
<dbReference type="InterPro" id="IPR005532">
    <property type="entry name" value="SUMF_dom"/>
</dbReference>
<feature type="domain" description="PEGA" evidence="3">
    <location>
        <begin position="326"/>
        <end position="389"/>
    </location>
</feature>
<dbReference type="InterPro" id="IPR042095">
    <property type="entry name" value="SUMF_sf"/>
</dbReference>
<keyword evidence="1" id="KW-0472">Membrane</keyword>
<organism evidence="4">
    <name type="scientific">Candidatus Kentrum sp. FW</name>
    <dbReference type="NCBI Taxonomy" id="2126338"/>
    <lineage>
        <taxon>Bacteria</taxon>
        <taxon>Pseudomonadati</taxon>
        <taxon>Pseudomonadota</taxon>
        <taxon>Gammaproteobacteria</taxon>
        <taxon>Candidatus Kentrum</taxon>
    </lineage>
</organism>
<dbReference type="AlphaFoldDB" id="A0A450SD79"/>
<gene>
    <name evidence="4" type="ORF">BECKFW1821A_GA0114235_102725</name>
</gene>
<dbReference type="InterPro" id="IPR013229">
    <property type="entry name" value="PEGA"/>
</dbReference>
<accession>A0A450SD79</accession>
<keyword evidence="1" id="KW-1133">Transmembrane helix</keyword>
<evidence type="ECO:0000259" key="3">
    <source>
        <dbReference type="Pfam" id="PF08308"/>
    </source>
</evidence>
<dbReference type="Pfam" id="PF08308">
    <property type="entry name" value="PEGA"/>
    <property type="match status" value="2"/>
</dbReference>
<protein>
    <submittedName>
        <fullName evidence="4">Formylglycine-generating enzyme, required for sulfatase activity, contains SUMF1/FGE domain</fullName>
    </submittedName>
</protein>
<keyword evidence="1" id="KW-0812">Transmembrane</keyword>
<sequence length="667" mass="74026">MNQSNPLEALHLAKKRQRRLYVIISAVVLCTLLTITGIFVISNGTRIRVSPEEAGEIARIDIVKGIALDVGGTLYSLSGTPVIAVSAAGFKTRMEEIPSESLGGVFSIVLKPLPAHLTIETSPTNEKTRWSIDGNDVAIASRLEKELEAGTYTITIDDPYSRKKQMEIGLERAERKRLRVKLEPLVGVLEISSQPVGATIFLNGKKAGRTPSRIPGNGGKYAVRLVFENYMDLMDDIEIKRSKTLVRRDYRMELKKGRILADLEPAGGSMFMDGGKVDTSRPLIVDAMTDHRFIYRKPGYFQETQIHRLSPDEERRISFRLKPETGQVKISSSPRAEVRVDGKNRGTTPMELTLSAVPHQIILQRTGYRSVSKTIKPTAGSVQKISVDLLTESEARLGEAPREYTNAFGIKLKLFLPANDKIIMGAARHEKGQRANELLRTVRLTKPFYAGVYEVTNAQFRKFSATKASGPANQPVTSIGWLDAAAFCNRLSREEKRQPFYKISGGRMTGFVDDADGYRLLSEAEWEWLARKSGKPEQTIFSWGNQSVVPPKVANLADESARGQARFYVPNYTDGYPTVAPVGSFGREKSGLHDLAGNVSEWVHDFYSIVPPANKTETDPLGRQRGLAHVVKGANWRSGTVTQLRPAFREGLSEGRDDLGFRIGRHL</sequence>
<feature type="transmembrane region" description="Helical" evidence="1">
    <location>
        <begin position="20"/>
        <end position="41"/>
    </location>
</feature>
<feature type="domain" description="Sulfatase-modifying factor enzyme-like" evidence="2">
    <location>
        <begin position="424"/>
        <end position="663"/>
    </location>
</feature>
<reference evidence="4" key="1">
    <citation type="submission" date="2019-02" db="EMBL/GenBank/DDBJ databases">
        <authorList>
            <person name="Gruber-Vodicka R. H."/>
            <person name="Seah K. B. B."/>
        </authorList>
    </citation>
    <scope>NUCLEOTIDE SEQUENCE</scope>
    <source>
        <strain evidence="4">BECK_BZ15</strain>
    </source>
</reference>
<name>A0A450SD79_9GAMM</name>
<dbReference type="EMBL" id="CAADEW010000027">
    <property type="protein sequence ID" value="VFJ50477.1"/>
    <property type="molecule type" value="Genomic_DNA"/>
</dbReference>
<dbReference type="PANTHER" id="PTHR23150">
    <property type="entry name" value="SULFATASE MODIFYING FACTOR 1, 2"/>
    <property type="match status" value="1"/>
</dbReference>
<evidence type="ECO:0000256" key="1">
    <source>
        <dbReference type="SAM" id="Phobius"/>
    </source>
</evidence>
<dbReference type="Pfam" id="PF03781">
    <property type="entry name" value="FGE-sulfatase"/>
    <property type="match status" value="1"/>
</dbReference>